<dbReference type="EMBL" id="CP001618">
    <property type="protein sequence ID" value="ACQ78604.1"/>
    <property type="molecule type" value="Genomic_DNA"/>
</dbReference>
<sequence>MVALVGVGVVLARPWVDEDALPSFRPAAPPEEVRSISLDFDVVVDDETDWDAVAARLDEVDATTVHLNAGRIEFTAFDWPAYPQYAAEPGTDHLAVAARALHESQDGVARQINLIIDAYTPELIKEDPSLAGIDANGVRSTHVASATQLMRGEVGERIADYAAALGERYDPNAIELTELNLDRFTFGEEDFDLFREMTQEADWPRNEDGTIDTGSPLIGTWRSDVVAGLLSRVRAALDEVREGRGEQIELSADVRVDWTDPAAGRPDSGHDYSTLLEVADRLVVWVYIGPVQRSPDDVESLTAALAEAGYDMSRLTMSVGLWKGRADDPTSIEPGELAGAVRRAATNGITSVNVTPYSMMSAEHWAALAAVWNPPGTS</sequence>
<dbReference type="AlphaFoldDB" id="C5BWE6"/>
<dbReference type="HOGENOM" id="CLU_749485_0_0_11"/>
<evidence type="ECO:0000313" key="1">
    <source>
        <dbReference type="EMBL" id="ACQ78604.1"/>
    </source>
</evidence>
<protein>
    <recommendedName>
        <fullName evidence="3">Glycosyl hydrolase-like 10 domain-containing protein</fullName>
    </recommendedName>
</protein>
<accession>C5BWE6</accession>
<gene>
    <name evidence="1" type="ordered locus">Bcav_0340</name>
</gene>
<organism evidence="1 2">
    <name type="scientific">Beutenbergia cavernae (strain ATCC BAA-8 / DSM 12333 / CCUG 43141 / JCM 11478 / NBRC 16432 / NCIMB 13614 / HKI 0122)</name>
    <dbReference type="NCBI Taxonomy" id="471853"/>
    <lineage>
        <taxon>Bacteria</taxon>
        <taxon>Bacillati</taxon>
        <taxon>Actinomycetota</taxon>
        <taxon>Actinomycetes</taxon>
        <taxon>Micrococcales</taxon>
        <taxon>Beutenbergiaceae</taxon>
        <taxon>Beutenbergia</taxon>
    </lineage>
</organism>
<dbReference type="Proteomes" id="UP000007962">
    <property type="component" value="Chromosome"/>
</dbReference>
<dbReference type="eggNOG" id="COG1649">
    <property type="taxonomic scope" value="Bacteria"/>
</dbReference>
<evidence type="ECO:0000313" key="2">
    <source>
        <dbReference type="Proteomes" id="UP000007962"/>
    </source>
</evidence>
<dbReference type="KEGG" id="bcv:Bcav_0340"/>
<evidence type="ECO:0008006" key="3">
    <source>
        <dbReference type="Google" id="ProtNLM"/>
    </source>
</evidence>
<keyword evidence="2" id="KW-1185">Reference proteome</keyword>
<name>C5BWE6_BEUC1</name>
<reference evidence="1 2" key="1">
    <citation type="journal article" date="2009" name="Stand. Genomic Sci.">
        <title>Complete genome sequence of Beutenbergia cavernae type strain (HKI 0122).</title>
        <authorList>
            <person name="Land M."/>
            <person name="Pukall R."/>
            <person name="Abt B."/>
            <person name="Goker M."/>
            <person name="Rohde M."/>
            <person name="Glavina Del Rio T."/>
            <person name="Tice H."/>
            <person name="Copeland A."/>
            <person name="Cheng J.F."/>
            <person name="Lucas S."/>
            <person name="Chen F."/>
            <person name="Nolan M."/>
            <person name="Bruce D."/>
            <person name="Goodwin L."/>
            <person name="Pitluck S."/>
            <person name="Ivanova N."/>
            <person name="Mavromatis K."/>
            <person name="Ovchinnikova G."/>
            <person name="Pati A."/>
            <person name="Chen A."/>
            <person name="Palaniappan K."/>
            <person name="Hauser L."/>
            <person name="Chang Y.J."/>
            <person name="Jefferies C.C."/>
            <person name="Saunders E."/>
            <person name="Brettin T."/>
            <person name="Detter J.C."/>
            <person name="Han C."/>
            <person name="Chain P."/>
            <person name="Bristow J."/>
            <person name="Eisen J.A."/>
            <person name="Markowitz V."/>
            <person name="Hugenholtz P."/>
            <person name="Kyrpides N.C."/>
            <person name="Klenk H.P."/>
            <person name="Lapidus A."/>
        </authorList>
    </citation>
    <scope>NUCLEOTIDE SEQUENCE [LARGE SCALE GENOMIC DNA]</scope>
    <source>
        <strain evidence="2">ATCC BAA-8 / DSM 12333 / NBRC 16432</strain>
    </source>
</reference>
<dbReference type="STRING" id="471853.Bcav_0340"/>
<proteinExistence type="predicted"/>
<dbReference type="Gene3D" id="3.20.20.80">
    <property type="entry name" value="Glycosidases"/>
    <property type="match status" value="1"/>
</dbReference>